<dbReference type="Gene3D" id="1.10.600.10">
    <property type="entry name" value="Farnesyl Diphosphate Synthase"/>
    <property type="match status" value="1"/>
</dbReference>
<dbReference type="EMBL" id="BKCJ010049430">
    <property type="protein sequence ID" value="GEW21438.1"/>
    <property type="molecule type" value="Genomic_DNA"/>
</dbReference>
<feature type="domain" description="Reverse transcriptase Ty1/copia-type" evidence="1">
    <location>
        <begin position="230"/>
        <end position="333"/>
    </location>
</feature>
<feature type="domain" description="GAG-pre-integrase" evidence="2">
    <location>
        <begin position="13"/>
        <end position="61"/>
    </location>
</feature>
<name>A0A699GT47_TANCI</name>
<dbReference type="Pfam" id="PF13976">
    <property type="entry name" value="gag_pre-integrs"/>
    <property type="match status" value="1"/>
</dbReference>
<protein>
    <submittedName>
        <fullName evidence="3">Integrase, catalytic core</fullName>
    </submittedName>
</protein>
<dbReference type="SUPFAM" id="SSF53098">
    <property type="entry name" value="Ribonuclease H-like"/>
    <property type="match status" value="1"/>
</dbReference>
<evidence type="ECO:0000313" key="3">
    <source>
        <dbReference type="EMBL" id="GEW21438.1"/>
    </source>
</evidence>
<proteinExistence type="predicted"/>
<dbReference type="InterPro" id="IPR012337">
    <property type="entry name" value="RNaseH-like_sf"/>
</dbReference>
<accession>A0A699GT47</accession>
<evidence type="ECO:0000259" key="2">
    <source>
        <dbReference type="Pfam" id="PF13976"/>
    </source>
</evidence>
<gene>
    <name evidence="3" type="ORF">Tci_193414</name>
</gene>
<dbReference type="Pfam" id="PF07727">
    <property type="entry name" value="RVT_2"/>
    <property type="match status" value="1"/>
</dbReference>
<dbReference type="InterPro" id="IPR025724">
    <property type="entry name" value="GAG-pre-integrase_dom"/>
</dbReference>
<reference evidence="3" key="1">
    <citation type="journal article" date="2019" name="Sci. Rep.">
        <title>Draft genome of Tanacetum cinerariifolium, the natural source of mosquito coil.</title>
        <authorList>
            <person name="Yamashiro T."/>
            <person name="Shiraishi A."/>
            <person name="Satake H."/>
            <person name="Nakayama K."/>
        </authorList>
    </citation>
    <scope>NUCLEOTIDE SEQUENCE</scope>
</reference>
<dbReference type="InterPro" id="IPR008949">
    <property type="entry name" value="Isoprenoid_synthase_dom_sf"/>
</dbReference>
<evidence type="ECO:0000259" key="1">
    <source>
        <dbReference type="Pfam" id="PF07727"/>
    </source>
</evidence>
<comment type="caution">
    <text evidence="3">The sequence shown here is derived from an EMBL/GenBank/DDBJ whole genome shotgun (WGS) entry which is preliminary data.</text>
</comment>
<sequence length="547" mass="63566">MVIKEKSCDPGIVSLWHDRLGHPRSTMMKRIVETTHGHPLKDQKILQMDNMAPCTSCSHGKLIARPLPLKVEKVSLVFLERIQGDIYGLIHPPCGPFRYFMVLIDALSRWSHVSLLSTRNVAFAKFFAQIIKLRAHFPDYTIKFVRLDNVAVNAPVWVEIPDVKSDDKVTQESKACLKHGRLVGSKDKNHRKGKGTENAIIHDDIVLEGTQNVAPPKEEIDDINKEVFGRIVLTPGVVKLIGYKLVFIRKRNENGKVIRYKSRLVTQGFSQRPGIEYEETYSPVMDAITFRYLISLAVYENLDTRLMDVVTTYLYGSLDSDIYMKTPKGFKIPKALSVKPKYMYSVKLQRSFVLVKVVWTHVPYFSPTPIISSFHIISYMSSPFLSIAILSPFFPLSFTPLIYQDQAMRTVYGNSDYDNQANLISFQFFNGLCIRLIWCVDKLERRPVLQVFRWYKDMKFRKISPFVREKLLELYLWMLAVFVKPHYSEEFEVPYIAIYRKEECQSMFKDQEQGDMENLYDFNQNPTLRWHKEAYIKDALCPPKPRK</sequence>
<organism evidence="3">
    <name type="scientific">Tanacetum cinerariifolium</name>
    <name type="common">Dalmatian daisy</name>
    <name type="synonym">Chrysanthemum cinerariifolium</name>
    <dbReference type="NCBI Taxonomy" id="118510"/>
    <lineage>
        <taxon>Eukaryota</taxon>
        <taxon>Viridiplantae</taxon>
        <taxon>Streptophyta</taxon>
        <taxon>Embryophyta</taxon>
        <taxon>Tracheophyta</taxon>
        <taxon>Spermatophyta</taxon>
        <taxon>Magnoliopsida</taxon>
        <taxon>eudicotyledons</taxon>
        <taxon>Gunneridae</taxon>
        <taxon>Pentapetalae</taxon>
        <taxon>asterids</taxon>
        <taxon>campanulids</taxon>
        <taxon>Asterales</taxon>
        <taxon>Asteraceae</taxon>
        <taxon>Asteroideae</taxon>
        <taxon>Anthemideae</taxon>
        <taxon>Anthemidinae</taxon>
        <taxon>Tanacetum</taxon>
    </lineage>
</organism>
<dbReference type="InterPro" id="IPR013103">
    <property type="entry name" value="RVT_2"/>
</dbReference>
<dbReference type="AlphaFoldDB" id="A0A699GT47"/>